<accession>A0A8S5SZ68</accession>
<name>A0A8S5SZ68_9CAUD</name>
<dbReference type="SUPFAM" id="SSF88659">
    <property type="entry name" value="Sigma3 and sigma4 domains of RNA polymerase sigma factors"/>
    <property type="match status" value="1"/>
</dbReference>
<dbReference type="InterPro" id="IPR013324">
    <property type="entry name" value="RNA_pol_sigma_r3/r4-like"/>
</dbReference>
<dbReference type="EMBL" id="BK032711">
    <property type="protein sequence ID" value="DAF56305.1"/>
    <property type="molecule type" value="Genomic_DNA"/>
</dbReference>
<protein>
    <recommendedName>
        <fullName evidence="2">DUF1492 domain-containing protein</fullName>
    </recommendedName>
</protein>
<reference evidence="1" key="1">
    <citation type="journal article" date="2021" name="Proc. Natl. Acad. Sci. U.S.A.">
        <title>A Catalog of Tens of Thousands of Viruses from Human Metagenomes Reveals Hidden Associations with Chronic Diseases.</title>
        <authorList>
            <person name="Tisza M.J."/>
            <person name="Buck C.B."/>
        </authorList>
    </citation>
    <scope>NUCLEOTIDE SEQUENCE</scope>
    <source>
        <strain evidence="1">CtPyh10</strain>
    </source>
</reference>
<evidence type="ECO:0000313" key="1">
    <source>
        <dbReference type="EMBL" id="DAF56305.1"/>
    </source>
</evidence>
<sequence>MRAKEYLSQVRFLDERITCKLADAARLQDMATRITPILREDGVSGGGGAPDRLADAVAKIVDLKAEINRDIDRLVDKKRDIAAKLGKLTDRRYYAVLFRRYLLFETFEKISCEMNYSWRHVCSLHGQALEAFQRVLDAEKDA</sequence>
<organism evidence="1">
    <name type="scientific">Siphoviridae sp. ctPyh10</name>
    <dbReference type="NCBI Taxonomy" id="2827865"/>
    <lineage>
        <taxon>Viruses</taxon>
        <taxon>Duplodnaviria</taxon>
        <taxon>Heunggongvirae</taxon>
        <taxon>Uroviricota</taxon>
        <taxon>Caudoviricetes</taxon>
    </lineage>
</organism>
<evidence type="ECO:0008006" key="2">
    <source>
        <dbReference type="Google" id="ProtNLM"/>
    </source>
</evidence>
<proteinExistence type="predicted"/>